<evidence type="ECO:0000256" key="12">
    <source>
        <dbReference type="PIRSR" id="PIRSR038927-2"/>
    </source>
</evidence>
<dbReference type="Proteomes" id="UP000182413">
    <property type="component" value="Unassembled WGS sequence"/>
</dbReference>
<dbReference type="InterPro" id="IPR024712">
    <property type="entry name" value="Catalase_clade2"/>
</dbReference>
<keyword evidence="8 10" id="KW-0408">Iron</keyword>
<dbReference type="PROSITE" id="PS00437">
    <property type="entry name" value="CATALASE_1"/>
    <property type="match status" value="1"/>
</dbReference>
<evidence type="ECO:0000256" key="5">
    <source>
        <dbReference type="ARBA" id="ARBA00022617"/>
    </source>
</evidence>
<dbReference type="PRINTS" id="PR00067">
    <property type="entry name" value="CATALASE"/>
</dbReference>
<evidence type="ECO:0000313" key="18">
    <source>
        <dbReference type="EMBL" id="MDX5990780.1"/>
    </source>
</evidence>
<evidence type="ECO:0000256" key="3">
    <source>
        <dbReference type="ARBA" id="ARBA00010660"/>
    </source>
</evidence>
<protein>
    <recommendedName>
        <fullName evidence="10 15">Catalase</fullName>
        <ecNumber evidence="10 15">1.11.1.6</ecNumber>
    </recommendedName>
</protein>
<dbReference type="InterPro" id="IPR041399">
    <property type="entry name" value="Catalase_large_C"/>
</dbReference>
<keyword evidence="4 10" id="KW-0575">Peroxidase</keyword>
<feature type="binding site" evidence="13">
    <location>
        <position position="129"/>
    </location>
    <ligand>
        <name>heme</name>
        <dbReference type="ChEBI" id="CHEBI:30413"/>
    </ligand>
</feature>
<evidence type="ECO:0000256" key="9">
    <source>
        <dbReference type="ARBA" id="ARBA00023324"/>
    </source>
</evidence>
<dbReference type="GO" id="GO:0046872">
    <property type="term" value="F:metal ion binding"/>
    <property type="evidence" value="ECO:0007669"/>
    <property type="project" value="UniProtKB-KW"/>
</dbReference>
<organism evidence="19 20">
    <name type="scientific">Ectopseudomonas alcaliphila</name>
    <dbReference type="NCBI Taxonomy" id="101564"/>
    <lineage>
        <taxon>Bacteria</taxon>
        <taxon>Pseudomonadati</taxon>
        <taxon>Pseudomonadota</taxon>
        <taxon>Gammaproteobacteria</taxon>
        <taxon>Pseudomonadales</taxon>
        <taxon>Pseudomonadaceae</taxon>
        <taxon>Ectopseudomonas</taxon>
    </lineage>
</organism>
<proteinExistence type="inferred from homology"/>
<reference evidence="18 21" key="2">
    <citation type="submission" date="2023-11" db="EMBL/GenBank/DDBJ databases">
        <title>MicrobeMod: A computational toolkit for identifying prokaryotic methylation and restriction-modification with nanopore sequencing.</title>
        <authorList>
            <person name="Crits-Christoph A."/>
            <person name="Kang S.C."/>
            <person name="Lee H."/>
            <person name="Ostrov N."/>
        </authorList>
    </citation>
    <scope>NUCLEOTIDE SEQUENCE [LARGE SCALE GENOMIC DNA]</scope>
    <source>
        <strain evidence="18 21">ATCC BAA-571</strain>
    </source>
</reference>
<keyword evidence="6 10" id="KW-0479">Metal-binding</keyword>
<evidence type="ECO:0000256" key="13">
    <source>
        <dbReference type="PIRSR" id="PIRSR038927-3"/>
    </source>
</evidence>
<dbReference type="EC" id="1.11.1.6" evidence="10 15"/>
<gene>
    <name evidence="18" type="primary">katE</name>
    <name evidence="19" type="ORF">SAMN05216575_103275</name>
    <name evidence="18" type="ORF">SIM71_01770</name>
</gene>
<evidence type="ECO:0000256" key="8">
    <source>
        <dbReference type="ARBA" id="ARBA00023004"/>
    </source>
</evidence>
<accession>A0A1G7EC06</accession>
<dbReference type="InterPro" id="IPR002226">
    <property type="entry name" value="Catalase_haem_BS"/>
</dbReference>
<feature type="binding site" evidence="13">
    <location>
        <position position="386"/>
    </location>
    <ligand>
        <name>heme</name>
        <dbReference type="ChEBI" id="CHEBI:30413"/>
    </ligand>
</feature>
<dbReference type="CDD" id="cd08155">
    <property type="entry name" value="catalase_clade_2"/>
    <property type="match status" value="1"/>
</dbReference>
<dbReference type="InterPro" id="IPR011614">
    <property type="entry name" value="Catalase_core"/>
</dbReference>
<dbReference type="PROSITE" id="PS00438">
    <property type="entry name" value="CATALASE_2"/>
    <property type="match status" value="1"/>
</dbReference>
<evidence type="ECO:0000256" key="2">
    <source>
        <dbReference type="ARBA" id="ARBA00002974"/>
    </source>
</evidence>
<dbReference type="PANTHER" id="PTHR42821:SF1">
    <property type="entry name" value="CATALASE-B"/>
    <property type="match status" value="1"/>
</dbReference>
<keyword evidence="9 10" id="KW-0376">Hydrogen peroxide</keyword>
<dbReference type="InterPro" id="IPR010582">
    <property type="entry name" value="Catalase_immune_responsive"/>
</dbReference>
<evidence type="ECO:0000313" key="21">
    <source>
        <dbReference type="Proteomes" id="UP001278050"/>
    </source>
</evidence>
<comment type="function">
    <text evidence="2 10">Decomposes hydrogen peroxide into water and oxygen; serves to protect cells from the toxic effects of hydrogen peroxide.</text>
</comment>
<feature type="binding site" description="axial binding residue" evidence="12">
    <location>
        <position position="379"/>
    </location>
    <ligand>
        <name>heme</name>
        <dbReference type="ChEBI" id="CHEBI:30413"/>
    </ligand>
    <ligandPart>
        <name>Fe</name>
        <dbReference type="ChEBI" id="CHEBI:18248"/>
    </ligandPart>
</feature>
<keyword evidence="5 10" id="KW-0349">Heme</keyword>
<evidence type="ECO:0000256" key="6">
    <source>
        <dbReference type="ARBA" id="ARBA00022723"/>
    </source>
</evidence>
<evidence type="ECO:0000256" key="15">
    <source>
        <dbReference type="RuleBase" id="RU000498"/>
    </source>
</evidence>
<name>A0A1G7EC06_9GAMM</name>
<dbReference type="CDD" id="cd03132">
    <property type="entry name" value="GATase1_catalase"/>
    <property type="match status" value="1"/>
</dbReference>
<feature type="binding site" evidence="13">
    <location>
        <position position="89"/>
    </location>
    <ligand>
        <name>heme</name>
        <dbReference type="ChEBI" id="CHEBI:30413"/>
    </ligand>
</feature>
<dbReference type="RefSeq" id="WP_074678389.1">
    <property type="nucleotide sequence ID" value="NZ_CBCSET010000001.1"/>
</dbReference>
<dbReference type="SMART" id="SM01060">
    <property type="entry name" value="Catalase"/>
    <property type="match status" value="1"/>
</dbReference>
<feature type="binding site" evidence="13">
    <location>
        <position position="178"/>
    </location>
    <ligand>
        <name>heme</name>
        <dbReference type="ChEBI" id="CHEBI:30413"/>
    </ligand>
</feature>
<comment type="cofactor">
    <cofactor evidence="1 10 12">
        <name>heme</name>
        <dbReference type="ChEBI" id="CHEBI:30413"/>
    </cofactor>
</comment>
<dbReference type="InterPro" id="IPR043156">
    <property type="entry name" value="Catalase_clade2_helical"/>
</dbReference>
<dbReference type="InterPro" id="IPR024708">
    <property type="entry name" value="Catalase_AS"/>
</dbReference>
<dbReference type="FunFam" id="1.20.1370.20:FF:000001">
    <property type="entry name" value="Catalase HPII"/>
    <property type="match status" value="1"/>
</dbReference>
<dbReference type="EMBL" id="JAWXXP010000001">
    <property type="protein sequence ID" value="MDX5990780.1"/>
    <property type="molecule type" value="Genomic_DNA"/>
</dbReference>
<dbReference type="GO" id="GO:0020037">
    <property type="term" value="F:heme binding"/>
    <property type="evidence" value="ECO:0007669"/>
    <property type="project" value="UniProtKB-UniRule"/>
</dbReference>
<dbReference type="FunFam" id="2.40.180.10:FF:000003">
    <property type="entry name" value="Catalase"/>
    <property type="match status" value="1"/>
</dbReference>
<dbReference type="Pfam" id="PF18011">
    <property type="entry name" value="Catalase_C"/>
    <property type="match status" value="1"/>
</dbReference>
<dbReference type="OrthoDB" id="9761719at2"/>
<dbReference type="GO" id="GO:0042744">
    <property type="term" value="P:hydrogen peroxide catabolic process"/>
    <property type="evidence" value="ECO:0007669"/>
    <property type="project" value="UniProtKB-UniRule"/>
</dbReference>
<feature type="region of interest" description="Disordered" evidence="16">
    <location>
        <begin position="1"/>
        <end position="24"/>
    </location>
</feature>
<evidence type="ECO:0000256" key="7">
    <source>
        <dbReference type="ARBA" id="ARBA00023002"/>
    </source>
</evidence>
<evidence type="ECO:0000256" key="14">
    <source>
        <dbReference type="PIRSR" id="PIRSR038927-4"/>
    </source>
</evidence>
<dbReference type="Gene3D" id="2.40.180.10">
    <property type="entry name" value="Catalase core domain"/>
    <property type="match status" value="1"/>
</dbReference>
<evidence type="ECO:0000256" key="11">
    <source>
        <dbReference type="PIRSR" id="PIRSR038927-1"/>
    </source>
</evidence>
<dbReference type="PANTHER" id="PTHR42821">
    <property type="entry name" value="CATALASE"/>
    <property type="match status" value="1"/>
</dbReference>
<dbReference type="NCBIfam" id="NF008422">
    <property type="entry name" value="PRK11249.1"/>
    <property type="match status" value="1"/>
</dbReference>
<dbReference type="Gene3D" id="1.20.1370.20">
    <property type="match status" value="1"/>
</dbReference>
<feature type="active site" evidence="11">
    <location>
        <position position="165"/>
    </location>
</feature>
<keyword evidence="7 10" id="KW-0560">Oxidoreductase</keyword>
<evidence type="ECO:0000313" key="20">
    <source>
        <dbReference type="Proteomes" id="UP000182413"/>
    </source>
</evidence>
<evidence type="ECO:0000256" key="1">
    <source>
        <dbReference type="ARBA" id="ARBA00001971"/>
    </source>
</evidence>
<dbReference type="Proteomes" id="UP001278050">
    <property type="component" value="Unassembled WGS sequence"/>
</dbReference>
<evidence type="ECO:0000259" key="17">
    <source>
        <dbReference type="SMART" id="SM01060"/>
    </source>
</evidence>
<evidence type="ECO:0000256" key="16">
    <source>
        <dbReference type="SAM" id="MobiDB-lite"/>
    </source>
</evidence>
<reference evidence="19 20" key="1">
    <citation type="submission" date="2016-10" db="EMBL/GenBank/DDBJ databases">
        <authorList>
            <person name="de Groot N.N."/>
        </authorList>
    </citation>
    <scope>NUCLEOTIDE SEQUENCE [LARGE SCALE GENOMIC DNA]</scope>
    <source>
        <strain evidence="19 20">JCM 10630</strain>
    </source>
</reference>
<dbReference type="PROSITE" id="PS51402">
    <property type="entry name" value="CATALASE_3"/>
    <property type="match status" value="1"/>
</dbReference>
<dbReference type="InterPro" id="IPR018028">
    <property type="entry name" value="Catalase"/>
</dbReference>
<dbReference type="AlphaFoldDB" id="A0A1G7EC06"/>
<dbReference type="GO" id="GO:0004096">
    <property type="term" value="F:catalase activity"/>
    <property type="evidence" value="ECO:0007669"/>
    <property type="project" value="UniProtKB-UniRule"/>
</dbReference>
<dbReference type="Pfam" id="PF00199">
    <property type="entry name" value="Catalase"/>
    <property type="match status" value="1"/>
</dbReference>
<dbReference type="Gene3D" id="3.40.50.880">
    <property type="match status" value="1"/>
</dbReference>
<comment type="catalytic activity">
    <reaction evidence="10 15">
        <text>2 H2O2 = O2 + 2 H2O</text>
        <dbReference type="Rhea" id="RHEA:20309"/>
        <dbReference type="ChEBI" id="CHEBI:15377"/>
        <dbReference type="ChEBI" id="CHEBI:15379"/>
        <dbReference type="ChEBI" id="CHEBI:16240"/>
        <dbReference type="EC" id="1.11.1.6"/>
    </reaction>
</comment>
<sequence length="713" mass="78860">MSKQPNTADENSQMAGSDTLDRSNSNAKLEQLECFREDATGTALTTNTGTRIADNQNSLRAGERGPTLMEDFIMREKITHFDHERIPERVVHARGAGAHGYFEVTDPASDLTCAAFLGEAGKRTPVFVRFSTVQGPRGSADTVRDVRGFAVKFYTEEGNFDLVGNNMPVFFIQDAIKFPDFVHAVKPEPHNEIPTGGSAHDTFWDFVSLTPESAHMVLWTMSDRAIPIAYRSMQGFGVHSFRLVNGEGQSKLVKFHWRPKAGVCSLVWDEAQKLAGKDPDFHRRGLWEDIERGLYPEWELGLQVMDEEDALSFGFDLLDPTKLVPEELVPVRVVGRMVLNRNPDNFFAETEQAAFHIGHVVPGIDFSNDPLLQGRLFSYTDTQLLRLGGPNFNEIPINRPLCPFHNNQRDAPHRQQINRGQAAYEPNSIDGNWPRETPPAPSGGGYSSYPEPVSGTKIRVRSPSFADHFSQATLFWRSMSETEQQHIVDAYSFELSKVERLYIRERQVKEILAHIDPLLALRVAENLGIDLDSTSTSPMEGKLQDSPALSQMNLLPGDIRGRRVAVLLTPGCKADEVGSLKKMLEGAGAVAKLLAPTAAALKDSDGQPMQPDGSFASEPSITVDAVFVPGGEYVLKTLQNDGVAKHYLLEAYKHLKPVALSGDAAQLAAMLGLDEDEGMLCGDSFDPLFMRFETALKQHRIWAREACAKGVPA</sequence>
<feature type="active site" evidence="11">
    <location>
        <position position="92"/>
    </location>
</feature>
<dbReference type="InterPro" id="IPR020835">
    <property type="entry name" value="Catalase_sf"/>
</dbReference>
<feature type="region of interest" description="Disordered" evidence="16">
    <location>
        <begin position="424"/>
        <end position="453"/>
    </location>
</feature>
<dbReference type="PIRSF" id="PIRSF038927">
    <property type="entry name" value="Catalase_clade2"/>
    <property type="match status" value="1"/>
</dbReference>
<dbReference type="SUPFAM" id="SSF56634">
    <property type="entry name" value="Heme-dependent catalase-like"/>
    <property type="match status" value="1"/>
</dbReference>
<dbReference type="GO" id="GO:0006979">
    <property type="term" value="P:response to oxidative stress"/>
    <property type="evidence" value="ECO:0007669"/>
    <property type="project" value="InterPro"/>
</dbReference>
<dbReference type="Pfam" id="PF06628">
    <property type="entry name" value="Catalase-rel"/>
    <property type="match status" value="1"/>
</dbReference>
<dbReference type="InterPro" id="IPR029062">
    <property type="entry name" value="Class_I_gatase-like"/>
</dbReference>
<evidence type="ECO:0000256" key="4">
    <source>
        <dbReference type="ARBA" id="ARBA00022559"/>
    </source>
</evidence>
<evidence type="ECO:0000313" key="19">
    <source>
        <dbReference type="EMBL" id="SDE61192.1"/>
    </source>
</evidence>
<comment type="similarity">
    <text evidence="3">Belongs to the catalase family. HPII subfamily.</text>
</comment>
<dbReference type="SUPFAM" id="SSF52317">
    <property type="entry name" value="Class I glutamine amidotransferase-like"/>
    <property type="match status" value="1"/>
</dbReference>
<dbReference type="GO" id="GO:0005829">
    <property type="term" value="C:cytosol"/>
    <property type="evidence" value="ECO:0007669"/>
    <property type="project" value="TreeGrafter"/>
</dbReference>
<feature type="binding site" evidence="13">
    <location>
        <position position="375"/>
    </location>
    <ligand>
        <name>heme</name>
        <dbReference type="ChEBI" id="CHEBI:30413"/>
    </ligand>
</feature>
<feature type="domain" description="Catalase core" evidence="17">
    <location>
        <begin position="45"/>
        <end position="433"/>
    </location>
</feature>
<evidence type="ECO:0000256" key="10">
    <source>
        <dbReference type="PIRNR" id="PIRNR038927"/>
    </source>
</evidence>
<keyword evidence="21" id="KW-1185">Reference proteome</keyword>
<feature type="cross-link" description="3'-histidyl-3-tyrosine (His-Tyr)" evidence="14">
    <location>
        <begin position="356"/>
        <end position="379"/>
    </location>
</feature>
<dbReference type="EMBL" id="FNAE01000003">
    <property type="protein sequence ID" value="SDE61192.1"/>
    <property type="molecule type" value="Genomic_DNA"/>
</dbReference>